<gene>
    <name evidence="1" type="ORF">PO250_07020</name>
</gene>
<dbReference type="Proteomes" id="UP001220670">
    <property type="component" value="Unassembled WGS sequence"/>
</dbReference>
<proteinExistence type="predicted"/>
<dbReference type="EMBL" id="JAQONE010000023">
    <property type="protein sequence ID" value="MDC2830046.1"/>
    <property type="molecule type" value="Genomic_DNA"/>
</dbReference>
<accession>A0AAJ1HV95</accession>
<dbReference type="InterPro" id="IPR046242">
    <property type="entry name" value="DUF6275"/>
</dbReference>
<dbReference type="AlphaFoldDB" id="A0AAJ1HV95"/>
<protein>
    <submittedName>
        <fullName evidence="1">DUF6275 family protein</fullName>
    </submittedName>
</protein>
<name>A0AAJ1HV95_LIMMU</name>
<reference evidence="1" key="1">
    <citation type="submission" date="2023-01" db="EMBL/GenBank/DDBJ databases">
        <title>Genome analysis of 13 Lactobacillus isolated from gut of wild boar.</title>
        <authorList>
            <person name="Papp P."/>
            <person name="Libisch B."/>
            <person name="Nagy T."/>
            <person name="Olasz F."/>
        </authorList>
    </citation>
    <scope>NUCLEOTIDE SEQUENCE</scope>
    <source>
        <strain evidence="1">F146</strain>
    </source>
</reference>
<evidence type="ECO:0000313" key="2">
    <source>
        <dbReference type="Proteomes" id="UP001220670"/>
    </source>
</evidence>
<sequence>MANQKFINFAKVKVQQWLAHNADNIDGISTNDIFVVWYAKTLQNHKALLGTRFANYYFECTYNGDKEEMYMDVYDKVQNVCFKEVNSHD</sequence>
<evidence type="ECO:0000313" key="1">
    <source>
        <dbReference type="EMBL" id="MDC2830046.1"/>
    </source>
</evidence>
<organism evidence="1 2">
    <name type="scientific">Limosilactobacillus mucosae</name>
    <name type="common">Lactobacillus mucosae</name>
    <dbReference type="NCBI Taxonomy" id="97478"/>
    <lineage>
        <taxon>Bacteria</taxon>
        <taxon>Bacillati</taxon>
        <taxon>Bacillota</taxon>
        <taxon>Bacilli</taxon>
        <taxon>Lactobacillales</taxon>
        <taxon>Lactobacillaceae</taxon>
        <taxon>Limosilactobacillus</taxon>
    </lineage>
</organism>
<dbReference type="Pfam" id="PF19791">
    <property type="entry name" value="DUF6275"/>
    <property type="match status" value="1"/>
</dbReference>
<comment type="caution">
    <text evidence="1">The sequence shown here is derived from an EMBL/GenBank/DDBJ whole genome shotgun (WGS) entry which is preliminary data.</text>
</comment>
<dbReference type="RefSeq" id="WP_272209146.1">
    <property type="nucleotide sequence ID" value="NZ_JAQOMW010000021.1"/>
</dbReference>